<dbReference type="InterPro" id="IPR036890">
    <property type="entry name" value="HATPase_C_sf"/>
</dbReference>
<dbReference type="SMART" id="SM00387">
    <property type="entry name" value="HATPase_c"/>
    <property type="match status" value="1"/>
</dbReference>
<evidence type="ECO:0000256" key="4">
    <source>
        <dbReference type="ARBA" id="ARBA00022553"/>
    </source>
</evidence>
<feature type="domain" description="Histidine kinase" evidence="13">
    <location>
        <begin position="242"/>
        <end position="453"/>
    </location>
</feature>
<dbReference type="RefSeq" id="WP_083728558.1">
    <property type="nucleotide sequence ID" value="NZ_FOUD01000003.1"/>
</dbReference>
<dbReference type="STRING" id="254161.SAMN05216256_103134"/>
<dbReference type="GO" id="GO:0005886">
    <property type="term" value="C:plasma membrane"/>
    <property type="evidence" value="ECO:0007669"/>
    <property type="project" value="TreeGrafter"/>
</dbReference>
<dbReference type="InterPro" id="IPR005467">
    <property type="entry name" value="His_kinase_dom"/>
</dbReference>
<dbReference type="Gene3D" id="1.10.287.130">
    <property type="match status" value="1"/>
</dbReference>
<accession>A0A1S8DEA8</accession>
<keyword evidence="10" id="KW-1133">Transmembrane helix</keyword>
<organism evidence="15 16">
    <name type="scientific">Halopseudomonas pachastrellae</name>
    <dbReference type="NCBI Taxonomy" id="254161"/>
    <lineage>
        <taxon>Bacteria</taxon>
        <taxon>Pseudomonadati</taxon>
        <taxon>Pseudomonadota</taxon>
        <taxon>Gammaproteobacteria</taxon>
        <taxon>Pseudomonadales</taxon>
        <taxon>Pseudomonadaceae</taxon>
        <taxon>Halopseudomonas</taxon>
    </lineage>
</organism>
<proteinExistence type="predicted"/>
<dbReference type="Proteomes" id="UP000242847">
    <property type="component" value="Unassembled WGS sequence"/>
</dbReference>
<reference evidence="15 16" key="1">
    <citation type="submission" date="2017-01" db="EMBL/GenBank/DDBJ databases">
        <title>Draft genome sequence of Pseudomonas pachastrellae type strain CCUG 46540T from a deep sea.</title>
        <authorList>
            <person name="Gomila M."/>
            <person name="Mulet M."/>
            <person name="Lalucat J."/>
            <person name="Garcia-Valdes E."/>
        </authorList>
    </citation>
    <scope>NUCLEOTIDE SEQUENCE [LARGE SCALE GENOMIC DNA]</scope>
    <source>
        <strain evidence="15 16">CCUG 46540</strain>
    </source>
</reference>
<dbReference type="InterPro" id="IPR003660">
    <property type="entry name" value="HAMP_dom"/>
</dbReference>
<dbReference type="InterPro" id="IPR003594">
    <property type="entry name" value="HATPase_dom"/>
</dbReference>
<feature type="domain" description="HAMP" evidence="14">
    <location>
        <begin position="182"/>
        <end position="234"/>
    </location>
</feature>
<dbReference type="SUPFAM" id="SSF55874">
    <property type="entry name" value="ATPase domain of HSP90 chaperone/DNA topoisomerase II/histidine kinase"/>
    <property type="match status" value="1"/>
</dbReference>
<dbReference type="Pfam" id="PF08521">
    <property type="entry name" value="2CSK_N"/>
    <property type="match status" value="1"/>
</dbReference>
<keyword evidence="7" id="KW-0547">Nucleotide-binding</keyword>
<dbReference type="SMART" id="SM00388">
    <property type="entry name" value="HisKA"/>
    <property type="match status" value="1"/>
</dbReference>
<dbReference type="AlphaFoldDB" id="A0A1S8DEA8"/>
<evidence type="ECO:0000256" key="8">
    <source>
        <dbReference type="ARBA" id="ARBA00022777"/>
    </source>
</evidence>
<keyword evidence="4" id="KW-0597">Phosphoprotein</keyword>
<protein>
    <recommendedName>
        <fullName evidence="3">histidine kinase</fullName>
        <ecNumber evidence="3">2.7.13.3</ecNumber>
    </recommendedName>
</protein>
<keyword evidence="8" id="KW-0418">Kinase</keyword>
<evidence type="ECO:0000256" key="1">
    <source>
        <dbReference type="ARBA" id="ARBA00000085"/>
    </source>
</evidence>
<evidence type="ECO:0000256" key="3">
    <source>
        <dbReference type="ARBA" id="ARBA00012438"/>
    </source>
</evidence>
<evidence type="ECO:0000256" key="6">
    <source>
        <dbReference type="ARBA" id="ARBA00022692"/>
    </source>
</evidence>
<evidence type="ECO:0000259" key="14">
    <source>
        <dbReference type="PROSITE" id="PS50885"/>
    </source>
</evidence>
<dbReference type="PROSITE" id="PS50885">
    <property type="entry name" value="HAMP"/>
    <property type="match status" value="1"/>
</dbReference>
<comment type="subcellular location">
    <subcellularLocation>
        <location evidence="2">Membrane</location>
        <topology evidence="2">Multi-pass membrane protein</topology>
    </subcellularLocation>
</comment>
<keyword evidence="11" id="KW-0902">Two-component regulatory system</keyword>
<dbReference type="GO" id="GO:0005524">
    <property type="term" value="F:ATP binding"/>
    <property type="evidence" value="ECO:0007669"/>
    <property type="project" value="UniProtKB-KW"/>
</dbReference>
<keyword evidence="16" id="KW-1185">Reference proteome</keyword>
<keyword evidence="12" id="KW-0472">Membrane</keyword>
<dbReference type="InterPro" id="IPR036097">
    <property type="entry name" value="HisK_dim/P_sf"/>
</dbReference>
<evidence type="ECO:0000313" key="16">
    <source>
        <dbReference type="Proteomes" id="UP000242847"/>
    </source>
</evidence>
<dbReference type="InterPro" id="IPR013727">
    <property type="entry name" value="2CSK_N"/>
</dbReference>
<evidence type="ECO:0000256" key="9">
    <source>
        <dbReference type="ARBA" id="ARBA00022840"/>
    </source>
</evidence>
<dbReference type="PROSITE" id="PS50109">
    <property type="entry name" value="HIS_KIN"/>
    <property type="match status" value="1"/>
</dbReference>
<evidence type="ECO:0000256" key="10">
    <source>
        <dbReference type="ARBA" id="ARBA00022989"/>
    </source>
</evidence>
<evidence type="ECO:0000256" key="7">
    <source>
        <dbReference type="ARBA" id="ARBA00022741"/>
    </source>
</evidence>
<evidence type="ECO:0000256" key="2">
    <source>
        <dbReference type="ARBA" id="ARBA00004141"/>
    </source>
</evidence>
<dbReference type="Pfam" id="PF00512">
    <property type="entry name" value="HisKA"/>
    <property type="match status" value="1"/>
</dbReference>
<dbReference type="PANTHER" id="PTHR45436">
    <property type="entry name" value="SENSOR HISTIDINE KINASE YKOH"/>
    <property type="match status" value="1"/>
</dbReference>
<dbReference type="Gene3D" id="3.30.565.10">
    <property type="entry name" value="Histidine kinase-like ATPase, C-terminal domain"/>
    <property type="match status" value="1"/>
</dbReference>
<dbReference type="OrthoDB" id="9809766at2"/>
<dbReference type="EC" id="2.7.13.3" evidence="3"/>
<dbReference type="EMBL" id="MUBC01000040">
    <property type="protein sequence ID" value="ONM42962.1"/>
    <property type="molecule type" value="Genomic_DNA"/>
</dbReference>
<evidence type="ECO:0000259" key="13">
    <source>
        <dbReference type="PROSITE" id="PS50109"/>
    </source>
</evidence>
<keyword evidence="5" id="KW-0808">Transferase</keyword>
<dbReference type="CDD" id="cd00082">
    <property type="entry name" value="HisKA"/>
    <property type="match status" value="1"/>
</dbReference>
<dbReference type="PRINTS" id="PR00344">
    <property type="entry name" value="BCTRLSENSOR"/>
</dbReference>
<keyword evidence="9" id="KW-0067">ATP-binding</keyword>
<evidence type="ECO:0000256" key="11">
    <source>
        <dbReference type="ARBA" id="ARBA00023012"/>
    </source>
</evidence>
<dbReference type="Pfam" id="PF02518">
    <property type="entry name" value="HATPase_c"/>
    <property type="match status" value="1"/>
</dbReference>
<dbReference type="PANTHER" id="PTHR45436:SF14">
    <property type="entry name" value="SENSOR PROTEIN QSEC"/>
    <property type="match status" value="1"/>
</dbReference>
<name>A0A1S8DEA8_9GAMM</name>
<dbReference type="InterPro" id="IPR050428">
    <property type="entry name" value="TCS_sensor_his_kinase"/>
</dbReference>
<gene>
    <name evidence="15" type="ORF">BXT89_15335</name>
</gene>
<keyword evidence="6" id="KW-0812">Transmembrane</keyword>
<evidence type="ECO:0000256" key="12">
    <source>
        <dbReference type="ARBA" id="ARBA00023136"/>
    </source>
</evidence>
<comment type="caution">
    <text evidence="15">The sequence shown here is derived from an EMBL/GenBank/DDBJ whole genome shotgun (WGS) entry which is preliminary data.</text>
</comment>
<dbReference type="GO" id="GO:0000155">
    <property type="term" value="F:phosphorelay sensor kinase activity"/>
    <property type="evidence" value="ECO:0007669"/>
    <property type="project" value="InterPro"/>
</dbReference>
<comment type="catalytic activity">
    <reaction evidence="1">
        <text>ATP + protein L-histidine = ADP + protein N-phospho-L-histidine.</text>
        <dbReference type="EC" id="2.7.13.3"/>
    </reaction>
</comment>
<evidence type="ECO:0000256" key="5">
    <source>
        <dbReference type="ARBA" id="ARBA00022679"/>
    </source>
</evidence>
<dbReference type="InterPro" id="IPR003661">
    <property type="entry name" value="HisK_dim/P_dom"/>
</dbReference>
<evidence type="ECO:0000313" key="15">
    <source>
        <dbReference type="EMBL" id="ONM42962.1"/>
    </source>
</evidence>
<dbReference type="SUPFAM" id="SSF47384">
    <property type="entry name" value="Homodimeric domain of signal transducing histidine kinase"/>
    <property type="match status" value="1"/>
</dbReference>
<dbReference type="InterPro" id="IPR004358">
    <property type="entry name" value="Sig_transdc_His_kin-like_C"/>
</dbReference>
<sequence>MKSIRKRILLRVLGLLVIGTLIMGWASHHDSTHEVEELFDAQLGQSARVLIGLLGASQGQMSTEQLAQALLETTGEHPKLGHRYESKLAFQVRNASGTVIARSFNVPQLTDADWQPGFADLQQDNRQWRGYVLDSDESGLAVWVGERSDVRGELVDKIVRGTLVPDLLGIPLMVLLVWFAIGSGLKPLDELARLIRLREPNSLQPIVLSDLPSELEPVQAALNRMLEQLHQLLAREQRFIADAAHELRTPLAVLKIHAENAMQAAEPAEREQALKHLRQGVERATRLVSQMLTLARLADDQQRQRSPVALLQSCRDEVAELLPLALRRDQELELLDDSSLPDSINMEPGSLGMLLQNLVGNAIQHAPHGGRILVSLQRQADQLVLKVEDSGSGVPASDRERLLERFHTQGNSQGAGLGLSIVQRICERHQGTLVLADSALGGLLVKITLPLERPASTD</sequence>